<keyword evidence="4 5" id="KW-0472">Membrane</keyword>
<dbReference type="Gene3D" id="1.20.144.10">
    <property type="entry name" value="Phosphatidic acid phosphatase type 2/haloperoxidase"/>
    <property type="match status" value="1"/>
</dbReference>
<keyword evidence="2 5" id="KW-0812">Transmembrane</keyword>
<dbReference type="PANTHER" id="PTHR31310:SF7">
    <property type="entry name" value="PA-PHOSPHATASE RELATED-FAMILY PROTEIN DDB_G0268928"/>
    <property type="match status" value="1"/>
</dbReference>
<dbReference type="GO" id="GO:0016020">
    <property type="term" value="C:membrane"/>
    <property type="evidence" value="ECO:0007669"/>
    <property type="project" value="UniProtKB-SubCell"/>
</dbReference>
<feature type="domain" description="Inositolphosphotransferase Aur1/Ipt1" evidence="6">
    <location>
        <begin position="38"/>
        <end position="218"/>
    </location>
</feature>
<feature type="transmembrane region" description="Helical" evidence="5">
    <location>
        <begin position="180"/>
        <end position="197"/>
    </location>
</feature>
<feature type="transmembrane region" description="Helical" evidence="5">
    <location>
        <begin position="155"/>
        <end position="173"/>
    </location>
</feature>
<feature type="transmembrane region" description="Helical" evidence="5">
    <location>
        <begin position="7"/>
        <end position="25"/>
    </location>
</feature>
<evidence type="ECO:0000256" key="3">
    <source>
        <dbReference type="ARBA" id="ARBA00022989"/>
    </source>
</evidence>
<evidence type="ECO:0000256" key="4">
    <source>
        <dbReference type="ARBA" id="ARBA00023136"/>
    </source>
</evidence>
<feature type="transmembrane region" description="Helical" evidence="5">
    <location>
        <begin position="98"/>
        <end position="117"/>
    </location>
</feature>
<evidence type="ECO:0000313" key="7">
    <source>
        <dbReference type="EMBL" id="AIF02134.1"/>
    </source>
</evidence>
<evidence type="ECO:0000256" key="5">
    <source>
        <dbReference type="SAM" id="Phobius"/>
    </source>
</evidence>
<accession>A0A075GEI0</accession>
<feature type="transmembrane region" description="Helical" evidence="5">
    <location>
        <begin position="203"/>
        <end position="224"/>
    </location>
</feature>
<evidence type="ECO:0000259" key="6">
    <source>
        <dbReference type="Pfam" id="PF14378"/>
    </source>
</evidence>
<dbReference type="InterPro" id="IPR052185">
    <property type="entry name" value="IPC_Synthase-Related"/>
</dbReference>
<evidence type="ECO:0000256" key="1">
    <source>
        <dbReference type="ARBA" id="ARBA00004141"/>
    </source>
</evidence>
<organism evidence="7">
    <name type="scientific">uncultured marine group II/III euryarchaeote KM3_153_G11</name>
    <dbReference type="NCBI Taxonomy" id="1457896"/>
    <lineage>
        <taxon>Archaea</taxon>
        <taxon>Methanobacteriati</taxon>
        <taxon>Methanobacteriota</taxon>
        <taxon>environmental samples</taxon>
    </lineage>
</organism>
<dbReference type="InterPro" id="IPR026841">
    <property type="entry name" value="Aur1/Ipt1"/>
</dbReference>
<evidence type="ECO:0000256" key="2">
    <source>
        <dbReference type="ARBA" id="ARBA00022692"/>
    </source>
</evidence>
<protein>
    <recommendedName>
        <fullName evidence="6">Inositolphosphotransferase Aur1/Ipt1 domain-containing protein</fullName>
    </recommendedName>
</protein>
<dbReference type="AlphaFoldDB" id="A0A075GEI0"/>
<name>A0A075GEI0_9EURY</name>
<proteinExistence type="predicted"/>
<sequence length="240" mass="27084">MPQFLELVLFIGAYLVYVLTRGLVYSDTDQTALENAQRVVAAERSLGFLWEPGWQAWALDNAVVLVRFLNWAYIITYWPIVLTLVLVGFVIDRPLYYYYRTVIMINLAFALAVFMVFPVSSPFDIPAIFVVDTIQDYGPAFYGSPEMAIYYNTNAAMPSLHFSWTVILGVLFVRSLKGWLKLLGLAYPVMTLFAITITGNHFILDAIAGGILAGMAFAVMELGVRRRLSALWRQTGSPRR</sequence>
<keyword evidence="3 5" id="KW-1133">Transmembrane helix</keyword>
<reference evidence="7" key="1">
    <citation type="journal article" date="2014" name="Genome Biol. Evol.">
        <title>Pangenome evidence for extensive interdomain horizontal transfer affecting lineage core and shell genes in uncultured planktonic thaumarchaeota and euryarchaeota.</title>
        <authorList>
            <person name="Deschamps P."/>
            <person name="Zivanovic Y."/>
            <person name="Moreira D."/>
            <person name="Rodriguez-Valera F."/>
            <person name="Lopez-Garcia P."/>
        </authorList>
    </citation>
    <scope>NUCLEOTIDE SEQUENCE</scope>
</reference>
<dbReference type="EMBL" id="KF900641">
    <property type="protein sequence ID" value="AIF02134.1"/>
    <property type="molecule type" value="Genomic_DNA"/>
</dbReference>
<comment type="subcellular location">
    <subcellularLocation>
        <location evidence="1">Membrane</location>
        <topology evidence="1">Multi-pass membrane protein</topology>
    </subcellularLocation>
</comment>
<dbReference type="PANTHER" id="PTHR31310">
    <property type="match status" value="1"/>
</dbReference>
<feature type="transmembrane region" description="Helical" evidence="5">
    <location>
        <begin position="71"/>
        <end position="91"/>
    </location>
</feature>
<dbReference type="Pfam" id="PF14378">
    <property type="entry name" value="PAP2_3"/>
    <property type="match status" value="1"/>
</dbReference>